<dbReference type="SMART" id="SM00052">
    <property type="entry name" value="EAL"/>
    <property type="match status" value="1"/>
</dbReference>
<dbReference type="PANTHER" id="PTHR33121">
    <property type="entry name" value="CYCLIC DI-GMP PHOSPHODIESTERASE PDEF"/>
    <property type="match status" value="1"/>
</dbReference>
<evidence type="ECO:0008006" key="6">
    <source>
        <dbReference type="Google" id="ProtNLM"/>
    </source>
</evidence>
<dbReference type="PROSITE" id="PS50883">
    <property type="entry name" value="EAL"/>
    <property type="match status" value="1"/>
</dbReference>
<evidence type="ECO:0000313" key="5">
    <source>
        <dbReference type="Proteomes" id="UP000006798"/>
    </source>
</evidence>
<dbReference type="SUPFAM" id="SSF141868">
    <property type="entry name" value="EAL domain-like"/>
    <property type="match status" value="1"/>
</dbReference>
<dbReference type="SUPFAM" id="SSF55073">
    <property type="entry name" value="Nucleotide cyclase"/>
    <property type="match status" value="1"/>
</dbReference>
<dbReference type="InterPro" id="IPR001633">
    <property type="entry name" value="EAL_dom"/>
</dbReference>
<gene>
    <name evidence="4" type="ordered locus">CNE_2c11860</name>
</gene>
<dbReference type="Pfam" id="PF00563">
    <property type="entry name" value="EAL"/>
    <property type="match status" value="1"/>
</dbReference>
<dbReference type="InterPro" id="IPR029787">
    <property type="entry name" value="Nucleotide_cyclase"/>
</dbReference>
<dbReference type="InterPro" id="IPR050706">
    <property type="entry name" value="Cyclic-di-GMP_PDE-like"/>
</dbReference>
<dbReference type="PROSITE" id="PS50887">
    <property type="entry name" value="GGDEF"/>
    <property type="match status" value="1"/>
</dbReference>
<feature type="domain" description="EAL" evidence="2">
    <location>
        <begin position="237"/>
        <end position="491"/>
    </location>
</feature>
<reference evidence="4 5" key="1">
    <citation type="journal article" date="2011" name="J. Bacteriol.">
        <title>Complete genome sequence of the type strain Cupriavidus necator N-1.</title>
        <authorList>
            <person name="Poehlein A."/>
            <person name="Kusian B."/>
            <person name="Friedrich B."/>
            <person name="Daniel R."/>
            <person name="Bowien B."/>
        </authorList>
    </citation>
    <scope>NUCLEOTIDE SEQUENCE [LARGE SCALE GENOMIC DNA]</scope>
    <source>
        <strain evidence="5">ATCC 43291 / DSM 13513 / CCUG 52238 / LMG 8453 / N-1</strain>
    </source>
</reference>
<feature type="domain" description="GGDEF" evidence="3">
    <location>
        <begin position="99"/>
        <end position="231"/>
    </location>
</feature>
<evidence type="ECO:0000259" key="3">
    <source>
        <dbReference type="PROSITE" id="PS50887"/>
    </source>
</evidence>
<dbReference type="InterPro" id="IPR035919">
    <property type="entry name" value="EAL_sf"/>
</dbReference>
<dbReference type="CDD" id="cd01948">
    <property type="entry name" value="EAL"/>
    <property type="match status" value="1"/>
</dbReference>
<proteinExistence type="predicted"/>
<dbReference type="InterPro" id="IPR000160">
    <property type="entry name" value="GGDEF_dom"/>
</dbReference>
<dbReference type="Gene3D" id="3.30.70.270">
    <property type="match status" value="1"/>
</dbReference>
<organism evidence="4 5">
    <name type="scientific">Cupriavidus necator (strain ATCC 43291 / DSM 13513 / CCUG 52238 / LMG 8453 / N-1)</name>
    <name type="common">Ralstonia eutropha</name>
    <dbReference type="NCBI Taxonomy" id="1042878"/>
    <lineage>
        <taxon>Bacteria</taxon>
        <taxon>Pseudomonadati</taxon>
        <taxon>Pseudomonadota</taxon>
        <taxon>Betaproteobacteria</taxon>
        <taxon>Burkholderiales</taxon>
        <taxon>Burkholderiaceae</taxon>
        <taxon>Cupriavidus</taxon>
    </lineage>
</organism>
<evidence type="ECO:0000256" key="1">
    <source>
        <dbReference type="SAM" id="MobiDB-lite"/>
    </source>
</evidence>
<dbReference type="KEGG" id="cnc:CNE_2c11860"/>
<accession>F8GML2</accession>
<evidence type="ECO:0000313" key="4">
    <source>
        <dbReference type="EMBL" id="AEI80150.1"/>
    </source>
</evidence>
<dbReference type="AlphaFoldDB" id="F8GML2"/>
<dbReference type="HOGENOM" id="CLU_000445_70_50_4"/>
<protein>
    <recommendedName>
        <fullName evidence="6">GGDEF domain-containing protein</fullName>
    </recommendedName>
</protein>
<dbReference type="EMBL" id="CP002878">
    <property type="protein sequence ID" value="AEI80150.1"/>
    <property type="molecule type" value="Genomic_DNA"/>
</dbReference>
<name>F8GML2_CUPNN</name>
<dbReference type="Proteomes" id="UP000006798">
    <property type="component" value="Chromosome 2"/>
</dbReference>
<dbReference type="Gene3D" id="3.20.20.450">
    <property type="entry name" value="EAL domain"/>
    <property type="match status" value="1"/>
</dbReference>
<dbReference type="InterPro" id="IPR043128">
    <property type="entry name" value="Rev_trsase/Diguanyl_cyclase"/>
</dbReference>
<sequence>MFRPLPFAYDPPVRPACGRGRHGSPGPNDKRRRPPQRPAERPNLIPGRRGHRTAINRLPARPSMHPDADDIAAAAGAPGAMQPSALVSALAARRSGTGQPATILSIRLDRFASACETLGPRRAARLRAIVQARIACLLPPGAIMHWMAAADLVVITALPDGVPDPGPVASRLADDLSRPFALDGFELFISCSIGVATDHPDIPAERSLQQALDAMLRVDRRGGDGLARAEKPAAPPTAPLLAALPDALERGELSLQLQPRADFASAVVSGYTVRLRWHHPALGRVAPQDFLPAVESLGLVGRIGSWLLESVLPLVRAAENVAPLQFTLLASSAQLHRPQMVEALAHAIDAGGIAPDRLCIEVSASAVPADADIIARVAALRRRGLQLTLGDFDDSPGCRQLLAALHPDSVTLDARRLGHAPRPGDSANRADSLHAACRLARGAGVSVCAKGVETHQQLEAVRAWGCHSVQGYLLAQPFPAAWLLQTHAAIQQRARELLAPHA</sequence>
<evidence type="ECO:0000259" key="2">
    <source>
        <dbReference type="PROSITE" id="PS50883"/>
    </source>
</evidence>
<dbReference type="PANTHER" id="PTHR33121:SF70">
    <property type="entry name" value="SIGNALING PROTEIN YKOW"/>
    <property type="match status" value="1"/>
</dbReference>
<feature type="region of interest" description="Disordered" evidence="1">
    <location>
        <begin position="1"/>
        <end position="50"/>
    </location>
</feature>
<dbReference type="GO" id="GO:0071111">
    <property type="term" value="F:cyclic-guanylate-specific phosphodiesterase activity"/>
    <property type="evidence" value="ECO:0007669"/>
    <property type="project" value="InterPro"/>
</dbReference>